<keyword evidence="8" id="KW-1185">Reference proteome</keyword>
<dbReference type="InterPro" id="IPR004344">
    <property type="entry name" value="TTL/TTLL_fam"/>
</dbReference>
<feature type="region of interest" description="Disordered" evidence="6">
    <location>
        <begin position="272"/>
        <end position="325"/>
    </location>
</feature>
<evidence type="ECO:0000256" key="4">
    <source>
        <dbReference type="ARBA" id="ARBA00022741"/>
    </source>
</evidence>
<proteinExistence type="predicted"/>
<gene>
    <name evidence="7" type="ORF">CCMP2556_LOCUS41972</name>
</gene>
<comment type="subcellular location">
    <subcellularLocation>
        <location evidence="1">Cytoplasm</location>
    </subcellularLocation>
</comment>
<keyword evidence="5" id="KW-0067">ATP-binding</keyword>
<evidence type="ECO:0000313" key="8">
    <source>
        <dbReference type="Proteomes" id="UP001642484"/>
    </source>
</evidence>
<name>A0ABP0QFQ9_9DINO</name>
<evidence type="ECO:0000256" key="3">
    <source>
        <dbReference type="ARBA" id="ARBA00022598"/>
    </source>
</evidence>
<dbReference type="Gene3D" id="3.30.470.20">
    <property type="entry name" value="ATP-grasp fold, B domain"/>
    <property type="match status" value="1"/>
</dbReference>
<protein>
    <submittedName>
        <fullName evidence="7">Uncharacterized protein</fullName>
    </submittedName>
</protein>
<reference evidence="7 8" key="1">
    <citation type="submission" date="2024-02" db="EMBL/GenBank/DDBJ databases">
        <authorList>
            <person name="Chen Y."/>
            <person name="Shah S."/>
            <person name="Dougan E. K."/>
            <person name="Thang M."/>
            <person name="Chan C."/>
        </authorList>
    </citation>
    <scope>NUCLEOTIDE SEQUENCE [LARGE SCALE GENOMIC DNA]</scope>
</reference>
<sequence>MAFAKKPRTTGIELPKMPGDSPALTQRTGSMGSLAASRKRLPTNAPKVFVITGNPESANLDVVRQELLTRGFTEGAVGEAEDFLLKWGPRSKVDWRSLAPPQLVNHYENDAALTTKSGLAENLQSTSSPHDARQFFPSCFHLDRASAIFEFAQEFKFSKACCVLKEWLAHKEAGIVPETFHDEVIRTALVVVKRRLEDIDSQLMGDTDEAKQVDYMVKKREWDVLSAVDFENPGENPACQGWQQLSLKRKQSNLQKKQLLERYDRKLQQIAEHGKAKTRRKKREGSVCSLKEAKEEEEEVEEKEEEATKSLTRERSEKSLEEPMKLSGSKLMEAVTAVLGCLKEHPQFHLNRRNIWILKPSNSLRGHGIVVENDLERLLRHARGKSCSYVCQKYIENPLLIGGARKHDIRQWAMVTSLNPLTIYFFSECYVRIAAEDYSLDDFGDRHSMAHDGFKHLTHTVIMKNHPNFNPDDEDWRCQWTQERYRTLLLEKAGYDVWKDKIRPAMQQIVVASLLSVAEVLTKSDNHSCCFQLFGYDFMVDENYNVWLLEVNDIPMLQASGPVTSRLCDTCLRQAFRTIFDAPSSNPERSKTDEDNLHFEPLYRGPEIPKLPKTASQGLDFSVDGRKLLPKCSPGPVRHAPSLRLSARRDQELQDLVDKRRLREGKEQQEKERQLRLRRSLAKKLLGGKSISSPCLEQLQVQVPREVEGSVGTT</sequence>
<keyword evidence="2" id="KW-0963">Cytoplasm</keyword>
<dbReference type="Pfam" id="PF03133">
    <property type="entry name" value="TTL"/>
    <property type="match status" value="1"/>
</dbReference>
<comment type="caution">
    <text evidence="7">The sequence shown here is derived from an EMBL/GenBank/DDBJ whole genome shotgun (WGS) entry which is preliminary data.</text>
</comment>
<dbReference type="InterPro" id="IPR051437">
    <property type="entry name" value="TTLL_monoglycylase"/>
</dbReference>
<feature type="region of interest" description="Disordered" evidence="6">
    <location>
        <begin position="1"/>
        <end position="38"/>
    </location>
</feature>
<organism evidence="7 8">
    <name type="scientific">Durusdinium trenchii</name>
    <dbReference type="NCBI Taxonomy" id="1381693"/>
    <lineage>
        <taxon>Eukaryota</taxon>
        <taxon>Sar</taxon>
        <taxon>Alveolata</taxon>
        <taxon>Dinophyceae</taxon>
        <taxon>Suessiales</taxon>
        <taxon>Symbiodiniaceae</taxon>
        <taxon>Durusdinium</taxon>
    </lineage>
</organism>
<dbReference type="SUPFAM" id="SSF56059">
    <property type="entry name" value="Glutathione synthetase ATP-binding domain-like"/>
    <property type="match status" value="1"/>
</dbReference>
<feature type="compositionally biased region" description="Basic and acidic residues" evidence="6">
    <location>
        <begin position="306"/>
        <end position="324"/>
    </location>
</feature>
<dbReference type="PROSITE" id="PS51221">
    <property type="entry name" value="TTL"/>
    <property type="match status" value="1"/>
</dbReference>
<dbReference type="EMBL" id="CAXAMN010024439">
    <property type="protein sequence ID" value="CAK9086675.1"/>
    <property type="molecule type" value="Genomic_DNA"/>
</dbReference>
<accession>A0ABP0QFQ9</accession>
<keyword evidence="3" id="KW-0436">Ligase</keyword>
<dbReference type="PANTHER" id="PTHR45870:SF2">
    <property type="entry name" value="TUBULIN MONOGLYCYLASE TTLL3"/>
    <property type="match status" value="1"/>
</dbReference>
<dbReference type="PANTHER" id="PTHR45870">
    <property type="entry name" value="TUBULIN MONOGLYCYLASE TTLL3"/>
    <property type="match status" value="1"/>
</dbReference>
<feature type="compositionally biased region" description="Acidic residues" evidence="6">
    <location>
        <begin position="295"/>
        <end position="305"/>
    </location>
</feature>
<evidence type="ECO:0000256" key="1">
    <source>
        <dbReference type="ARBA" id="ARBA00004496"/>
    </source>
</evidence>
<evidence type="ECO:0000313" key="7">
    <source>
        <dbReference type="EMBL" id="CAK9086675.1"/>
    </source>
</evidence>
<dbReference type="Proteomes" id="UP001642484">
    <property type="component" value="Unassembled WGS sequence"/>
</dbReference>
<evidence type="ECO:0000256" key="5">
    <source>
        <dbReference type="ARBA" id="ARBA00022840"/>
    </source>
</evidence>
<evidence type="ECO:0000256" key="6">
    <source>
        <dbReference type="SAM" id="MobiDB-lite"/>
    </source>
</evidence>
<evidence type="ECO:0000256" key="2">
    <source>
        <dbReference type="ARBA" id="ARBA00022490"/>
    </source>
</evidence>
<keyword evidence="4" id="KW-0547">Nucleotide-binding</keyword>